<evidence type="ECO:0000313" key="1">
    <source>
        <dbReference type="EMBL" id="GGG85711.1"/>
    </source>
</evidence>
<dbReference type="RefSeq" id="WP_188892391.1">
    <property type="nucleotide sequence ID" value="NZ_BMHY01000015.1"/>
</dbReference>
<keyword evidence="2" id="KW-1185">Reference proteome</keyword>
<dbReference type="AlphaFoldDB" id="A0A917HQF8"/>
<organism evidence="1 2">
    <name type="scientific">Paenibacillus radicis</name>
    <name type="common">ex Gao et al. 2016</name>
    <dbReference type="NCBI Taxonomy" id="1737354"/>
    <lineage>
        <taxon>Bacteria</taxon>
        <taxon>Bacillati</taxon>
        <taxon>Bacillota</taxon>
        <taxon>Bacilli</taxon>
        <taxon>Bacillales</taxon>
        <taxon>Paenibacillaceae</taxon>
        <taxon>Paenibacillus</taxon>
    </lineage>
</organism>
<dbReference type="PANTHER" id="PTHR36215:SF1">
    <property type="entry name" value="BLL4998 PROTEIN"/>
    <property type="match status" value="1"/>
</dbReference>
<dbReference type="CDD" id="cd22231">
    <property type="entry name" value="RHH_NikR_HicB-like"/>
    <property type="match status" value="1"/>
</dbReference>
<accession>A0A917HQF8</accession>
<dbReference type="GO" id="GO:0006355">
    <property type="term" value="P:regulation of DNA-templated transcription"/>
    <property type="evidence" value="ECO:0007669"/>
    <property type="project" value="InterPro"/>
</dbReference>
<proteinExistence type="predicted"/>
<evidence type="ECO:0000313" key="2">
    <source>
        <dbReference type="Proteomes" id="UP000600247"/>
    </source>
</evidence>
<dbReference type="Proteomes" id="UP000600247">
    <property type="component" value="Unassembled WGS sequence"/>
</dbReference>
<gene>
    <name evidence="1" type="ORF">GCM10010918_49680</name>
</gene>
<sequence>MLDIPELEKITINLGPMDLGQIDLLVDQGYYTNRSDFIRIAIRRQLDSHAAEVKEFKHTQFFAFGALEFDRNRLLQAIEENVKIDIKLVGALFIAKDVTRELAEEALGKIRVFGIIRAPESVKKWLILMNDKK</sequence>
<name>A0A917HQF8_9BACL</name>
<dbReference type="Pfam" id="PF17723">
    <property type="entry name" value="RHH_8"/>
    <property type="match status" value="1"/>
</dbReference>
<dbReference type="PANTHER" id="PTHR36215">
    <property type="entry name" value="BLL4998 PROTEIN"/>
    <property type="match status" value="1"/>
</dbReference>
<dbReference type="Gene3D" id="1.10.1220.10">
    <property type="entry name" value="Met repressor-like"/>
    <property type="match status" value="1"/>
</dbReference>
<dbReference type="SUPFAM" id="SSF47598">
    <property type="entry name" value="Ribbon-helix-helix"/>
    <property type="match status" value="1"/>
</dbReference>
<dbReference type="InterPro" id="IPR041088">
    <property type="entry name" value="RHH_8"/>
</dbReference>
<reference evidence="1 2" key="1">
    <citation type="journal article" date="2014" name="Int. J. Syst. Evol. Microbiol.">
        <title>Complete genome sequence of Corynebacterium casei LMG S-19264T (=DSM 44701T), isolated from a smear-ripened cheese.</title>
        <authorList>
            <consortium name="US DOE Joint Genome Institute (JGI-PGF)"/>
            <person name="Walter F."/>
            <person name="Albersmeier A."/>
            <person name="Kalinowski J."/>
            <person name="Ruckert C."/>
        </authorList>
    </citation>
    <scope>NUCLEOTIDE SEQUENCE [LARGE SCALE GENOMIC DNA]</scope>
    <source>
        <strain evidence="1 2">CGMCC 1.15286</strain>
    </source>
</reference>
<comment type="caution">
    <text evidence="1">The sequence shown here is derived from an EMBL/GenBank/DDBJ whole genome shotgun (WGS) entry which is preliminary data.</text>
</comment>
<protein>
    <submittedName>
        <fullName evidence="1">Transcriptional regulator</fullName>
    </submittedName>
</protein>
<dbReference type="EMBL" id="BMHY01000015">
    <property type="protein sequence ID" value="GGG85711.1"/>
    <property type="molecule type" value="Genomic_DNA"/>
</dbReference>
<dbReference type="InterPro" id="IPR013321">
    <property type="entry name" value="Arc_rbn_hlx_hlx"/>
</dbReference>
<dbReference type="InterPro" id="IPR010985">
    <property type="entry name" value="Ribbon_hlx_hlx"/>
</dbReference>